<feature type="transmembrane region" description="Helical" evidence="13">
    <location>
        <begin position="88"/>
        <end position="109"/>
    </location>
</feature>
<comment type="caution">
    <text evidence="14">The sequence shown here is derived from an EMBL/GenBank/DDBJ whole genome shotgun (WGS) entry which is preliminary data.</text>
</comment>
<dbReference type="PANTHER" id="PTHR32024">
    <property type="entry name" value="TRK SYSTEM POTASSIUM UPTAKE PROTEIN TRKG-RELATED"/>
    <property type="match status" value="1"/>
</dbReference>
<feature type="binding site" evidence="12">
    <location>
        <position position="238"/>
    </location>
    <ligand>
        <name>K(+)</name>
        <dbReference type="ChEBI" id="CHEBI:29103"/>
    </ligand>
</feature>
<dbReference type="EMBL" id="JAHLFW010000080">
    <property type="protein sequence ID" value="MBU3838577.1"/>
    <property type="molecule type" value="Genomic_DNA"/>
</dbReference>
<evidence type="ECO:0000256" key="4">
    <source>
        <dbReference type="ARBA" id="ARBA00022475"/>
    </source>
</evidence>
<gene>
    <name evidence="14" type="ORF">H9777_09770</name>
</gene>
<comment type="subcellular location">
    <subcellularLocation>
        <location evidence="1">Cell inner membrane</location>
        <topology evidence="1">Multi-pass membrane protein</topology>
    </subcellularLocation>
</comment>
<reference evidence="14" key="2">
    <citation type="submission" date="2021-04" db="EMBL/GenBank/DDBJ databases">
        <authorList>
            <person name="Gilroy R."/>
        </authorList>
    </citation>
    <scope>NUCLEOTIDE SEQUENCE</scope>
    <source>
        <strain evidence="14">G4-2901</strain>
    </source>
</reference>
<dbReference type="GO" id="GO:0015379">
    <property type="term" value="F:potassium:chloride symporter activity"/>
    <property type="evidence" value="ECO:0007669"/>
    <property type="project" value="InterPro"/>
</dbReference>
<keyword evidence="8 12" id="KW-0630">Potassium</keyword>
<organism evidence="14 15">
    <name type="scientific">Candidatus Phocaeicola faecigallinarum</name>
    <dbReference type="NCBI Taxonomy" id="2838732"/>
    <lineage>
        <taxon>Bacteria</taxon>
        <taxon>Pseudomonadati</taxon>
        <taxon>Bacteroidota</taxon>
        <taxon>Bacteroidia</taxon>
        <taxon>Bacteroidales</taxon>
        <taxon>Bacteroidaceae</taxon>
        <taxon>Phocaeicola</taxon>
    </lineage>
</organism>
<sequence length="501" mass="55937">MEDFISSQMHIEAGRGHGLLNRKMIFRILGILLYLEGMMFLVCMLVSLLYHESDYIYFVYSFLINFGVGALFMFLGKNANKNLSRRDGYCIVAFTWLFFTLFGMLPFYISGSIPSVTDAFFETMSGFTTTGASILDNIESLSNGMLFWRSFTQWIGGLGIVFFTIAILPIFGVGNQVLFSAEATGVNHDKIHPKISKMAKGLWMVYLILTAAEAFLLWVGGMGIFDAVCHAFTTTATGGFSTKQNSVAYWNSPFIEYVITIFTMLSAINFSLYFLIFKGKTWHWLKDVETRCFLFSVGTVTAIITLALYFLKGYGLELAFRRAFFQVVTIHTSCGYATDDYSTWPHFTLVLLVYIMFAGGCTGSTAGGVKSMRLLIILQNVKNEFNRLMHPRAVLPVKVNGHSVSSSTISTVTTFAMLYIICTFVGWFIFMVLGLEMMEAMGIAVSSIGNVGPGFGSFGPAYSWSALPDAAKWVSSFLMLIGRLELFGILLMFAPSFWNKR</sequence>
<feature type="transmembrane region" description="Helical" evidence="13">
    <location>
        <begin position="55"/>
        <end position="76"/>
    </location>
</feature>
<keyword evidence="9 13" id="KW-1133">Transmembrane helix</keyword>
<feature type="binding site" evidence="12">
    <location>
        <position position="450"/>
    </location>
    <ligand>
        <name>K(+)</name>
        <dbReference type="ChEBI" id="CHEBI:29103"/>
    </ligand>
</feature>
<keyword evidence="10" id="KW-0406">Ion transport</keyword>
<comment type="similarity">
    <text evidence="2">Belongs to the TrkH potassium transport family.</text>
</comment>
<keyword evidence="11 13" id="KW-0472">Membrane</keyword>
<reference evidence="14" key="1">
    <citation type="journal article" date="2021" name="PeerJ">
        <title>Extensive microbial diversity within the chicken gut microbiome revealed by metagenomics and culture.</title>
        <authorList>
            <person name="Gilroy R."/>
            <person name="Ravi A."/>
            <person name="Getino M."/>
            <person name="Pursley I."/>
            <person name="Horton D.L."/>
            <person name="Alikhan N.F."/>
            <person name="Baker D."/>
            <person name="Gharbi K."/>
            <person name="Hall N."/>
            <person name="Watson M."/>
            <person name="Adriaenssens E.M."/>
            <person name="Foster-Nyarko E."/>
            <person name="Jarju S."/>
            <person name="Secka A."/>
            <person name="Antonio M."/>
            <person name="Oren A."/>
            <person name="Chaudhuri R.R."/>
            <person name="La Ragione R."/>
            <person name="Hildebrand F."/>
            <person name="Pallen M.J."/>
        </authorList>
    </citation>
    <scope>NUCLEOTIDE SEQUENCE</scope>
    <source>
        <strain evidence="14">G4-2901</strain>
    </source>
</reference>
<feature type="transmembrane region" description="Helical" evidence="13">
    <location>
        <begin position="473"/>
        <end position="494"/>
    </location>
</feature>
<evidence type="ECO:0000313" key="15">
    <source>
        <dbReference type="Proteomes" id="UP000783796"/>
    </source>
</evidence>
<dbReference type="GO" id="GO:0005886">
    <property type="term" value="C:plasma membrane"/>
    <property type="evidence" value="ECO:0007669"/>
    <property type="project" value="UniProtKB-SubCell"/>
</dbReference>
<evidence type="ECO:0000256" key="9">
    <source>
        <dbReference type="ARBA" id="ARBA00022989"/>
    </source>
</evidence>
<evidence type="ECO:0000256" key="11">
    <source>
        <dbReference type="ARBA" id="ARBA00023136"/>
    </source>
</evidence>
<dbReference type="InterPro" id="IPR003445">
    <property type="entry name" value="Cat_transpt"/>
</dbReference>
<evidence type="ECO:0000256" key="13">
    <source>
        <dbReference type="SAM" id="Phobius"/>
    </source>
</evidence>
<evidence type="ECO:0000256" key="6">
    <source>
        <dbReference type="ARBA" id="ARBA00022538"/>
    </source>
</evidence>
<evidence type="ECO:0000256" key="5">
    <source>
        <dbReference type="ARBA" id="ARBA00022519"/>
    </source>
</evidence>
<dbReference type="Pfam" id="PF02386">
    <property type="entry name" value="TrkH"/>
    <property type="match status" value="1"/>
</dbReference>
<feature type="transmembrane region" description="Helical" evidence="13">
    <location>
        <begin position="154"/>
        <end position="181"/>
    </location>
</feature>
<evidence type="ECO:0000256" key="2">
    <source>
        <dbReference type="ARBA" id="ARBA00009137"/>
    </source>
</evidence>
<keyword evidence="6" id="KW-0633">Potassium transport</keyword>
<evidence type="ECO:0000256" key="7">
    <source>
        <dbReference type="ARBA" id="ARBA00022692"/>
    </source>
</evidence>
<feature type="transmembrane region" description="Helical" evidence="13">
    <location>
        <begin position="347"/>
        <end position="369"/>
    </location>
</feature>
<keyword evidence="5" id="KW-0997">Cell inner membrane</keyword>
<evidence type="ECO:0000256" key="10">
    <source>
        <dbReference type="ARBA" id="ARBA00023065"/>
    </source>
</evidence>
<feature type="binding site" evidence="12">
    <location>
        <position position="129"/>
    </location>
    <ligand>
        <name>K(+)</name>
        <dbReference type="ChEBI" id="CHEBI:29103"/>
    </ligand>
</feature>
<evidence type="ECO:0000256" key="12">
    <source>
        <dbReference type="PIRSR" id="PIRSR006247-1"/>
    </source>
</evidence>
<protein>
    <submittedName>
        <fullName evidence="14">TrkH family potassium uptake protein</fullName>
    </submittedName>
</protein>
<keyword evidence="12" id="KW-0479">Metal-binding</keyword>
<dbReference type="AlphaFoldDB" id="A0A948TC54"/>
<accession>A0A948TC54</accession>
<keyword evidence="3" id="KW-0813">Transport</keyword>
<feature type="binding site" evidence="12">
    <location>
        <position position="130"/>
    </location>
    <ligand>
        <name>K(+)</name>
        <dbReference type="ChEBI" id="CHEBI:29103"/>
    </ligand>
</feature>
<evidence type="ECO:0000313" key="14">
    <source>
        <dbReference type="EMBL" id="MBU3838577.1"/>
    </source>
</evidence>
<feature type="binding site" evidence="12">
    <location>
        <position position="451"/>
    </location>
    <ligand>
        <name>K(+)</name>
        <dbReference type="ChEBI" id="CHEBI:29103"/>
    </ligand>
</feature>
<dbReference type="InterPro" id="IPR004772">
    <property type="entry name" value="TrkH"/>
</dbReference>
<dbReference type="PANTHER" id="PTHR32024:SF2">
    <property type="entry name" value="TRK SYSTEM POTASSIUM UPTAKE PROTEIN TRKG-RELATED"/>
    <property type="match status" value="1"/>
</dbReference>
<feature type="transmembrane region" description="Helical" evidence="13">
    <location>
        <begin position="25"/>
        <end position="49"/>
    </location>
</feature>
<name>A0A948TC54_9BACT</name>
<evidence type="ECO:0000256" key="1">
    <source>
        <dbReference type="ARBA" id="ARBA00004429"/>
    </source>
</evidence>
<proteinExistence type="inferred from homology"/>
<dbReference type="PIRSF" id="PIRSF006247">
    <property type="entry name" value="TrkH"/>
    <property type="match status" value="1"/>
</dbReference>
<feature type="transmembrane region" description="Helical" evidence="13">
    <location>
        <begin position="415"/>
        <end position="435"/>
    </location>
</feature>
<feature type="transmembrane region" description="Helical" evidence="13">
    <location>
        <begin position="202"/>
        <end position="225"/>
    </location>
</feature>
<feature type="transmembrane region" description="Helical" evidence="13">
    <location>
        <begin position="254"/>
        <end position="276"/>
    </location>
</feature>
<keyword evidence="7 13" id="KW-0812">Transmembrane</keyword>
<evidence type="ECO:0000256" key="3">
    <source>
        <dbReference type="ARBA" id="ARBA00022448"/>
    </source>
</evidence>
<feature type="transmembrane region" description="Helical" evidence="13">
    <location>
        <begin position="288"/>
        <end position="311"/>
    </location>
</feature>
<dbReference type="GO" id="GO:0046872">
    <property type="term" value="F:metal ion binding"/>
    <property type="evidence" value="ECO:0007669"/>
    <property type="project" value="UniProtKB-KW"/>
</dbReference>
<dbReference type="Proteomes" id="UP000783796">
    <property type="component" value="Unassembled WGS sequence"/>
</dbReference>
<evidence type="ECO:0000256" key="8">
    <source>
        <dbReference type="ARBA" id="ARBA00022958"/>
    </source>
</evidence>
<keyword evidence="4" id="KW-1003">Cell membrane</keyword>